<feature type="compositionally biased region" description="Low complexity" evidence="7">
    <location>
        <begin position="222"/>
        <end position="236"/>
    </location>
</feature>
<keyword evidence="8" id="KW-0732">Signal</keyword>
<keyword evidence="11" id="KW-1185">Reference proteome</keyword>
<evidence type="ECO:0000256" key="3">
    <source>
        <dbReference type="ARBA" id="ARBA00022723"/>
    </source>
</evidence>
<dbReference type="Gene3D" id="2.170.150.20">
    <property type="entry name" value="Peptide methionine sulfoxide reductase"/>
    <property type="match status" value="1"/>
</dbReference>
<feature type="compositionally biased region" description="Low complexity" evidence="7">
    <location>
        <begin position="245"/>
        <end position="259"/>
    </location>
</feature>
<dbReference type="GO" id="GO:0005737">
    <property type="term" value="C:cytoplasm"/>
    <property type="evidence" value="ECO:0007669"/>
    <property type="project" value="TreeGrafter"/>
</dbReference>
<feature type="signal peptide" evidence="8">
    <location>
        <begin position="1"/>
        <end position="20"/>
    </location>
</feature>
<keyword evidence="3" id="KW-0479">Metal-binding</keyword>
<feature type="compositionally biased region" description="Basic and acidic residues" evidence="7">
    <location>
        <begin position="51"/>
        <end position="72"/>
    </location>
</feature>
<proteinExistence type="predicted"/>
<dbReference type="SUPFAM" id="SSF51316">
    <property type="entry name" value="Mss4-like"/>
    <property type="match status" value="1"/>
</dbReference>
<dbReference type="GO" id="GO:0046872">
    <property type="term" value="F:metal ion binding"/>
    <property type="evidence" value="ECO:0007669"/>
    <property type="project" value="UniProtKB-KW"/>
</dbReference>
<feature type="region of interest" description="Disordered" evidence="7">
    <location>
        <begin position="26"/>
        <end position="72"/>
    </location>
</feature>
<evidence type="ECO:0000256" key="8">
    <source>
        <dbReference type="SAM" id="SignalP"/>
    </source>
</evidence>
<evidence type="ECO:0000256" key="1">
    <source>
        <dbReference type="ARBA" id="ARBA00001947"/>
    </source>
</evidence>
<dbReference type="GO" id="GO:0033743">
    <property type="term" value="F:peptide-methionine (R)-S-oxide reductase activity"/>
    <property type="evidence" value="ECO:0007669"/>
    <property type="project" value="UniProtKB-EC"/>
</dbReference>
<keyword evidence="5 10" id="KW-0560">Oxidoreductase</keyword>
<dbReference type="EMBL" id="CP036278">
    <property type="protein sequence ID" value="QDU58860.1"/>
    <property type="molecule type" value="Genomic_DNA"/>
</dbReference>
<dbReference type="GO" id="GO:0006979">
    <property type="term" value="P:response to oxidative stress"/>
    <property type="evidence" value="ECO:0007669"/>
    <property type="project" value="InterPro"/>
</dbReference>
<name>A0A518AVV6_9BACT</name>
<protein>
    <recommendedName>
        <fullName evidence="2">peptide-methionine (R)-S-oxide reductase</fullName>
        <ecNumber evidence="2">1.8.4.12</ecNumber>
    </recommendedName>
</protein>
<dbReference type="FunFam" id="2.170.150.20:FF:000009">
    <property type="entry name" value="Peptide-methionine (R)-S-oxide reductase"/>
    <property type="match status" value="1"/>
</dbReference>
<dbReference type="InterPro" id="IPR028427">
    <property type="entry name" value="Met_Sox_Rdtase_MsrB"/>
</dbReference>
<feature type="compositionally biased region" description="Basic and acidic residues" evidence="7">
    <location>
        <begin position="208"/>
        <end position="221"/>
    </location>
</feature>
<dbReference type="OrthoDB" id="4174719at2"/>
<evidence type="ECO:0000256" key="2">
    <source>
        <dbReference type="ARBA" id="ARBA00012499"/>
    </source>
</evidence>
<dbReference type="Pfam" id="PF01641">
    <property type="entry name" value="SelR"/>
    <property type="match status" value="1"/>
</dbReference>
<accession>A0A518AVV6</accession>
<dbReference type="GO" id="GO:0030091">
    <property type="term" value="P:protein repair"/>
    <property type="evidence" value="ECO:0007669"/>
    <property type="project" value="InterPro"/>
</dbReference>
<evidence type="ECO:0000313" key="10">
    <source>
        <dbReference type="EMBL" id="QDU58860.1"/>
    </source>
</evidence>
<dbReference type="PROSITE" id="PS51790">
    <property type="entry name" value="MSRB"/>
    <property type="match status" value="1"/>
</dbReference>
<dbReference type="AlphaFoldDB" id="A0A518AVV6"/>
<comment type="catalytic activity">
    <reaction evidence="6">
        <text>L-methionyl-[protein] + [thioredoxin]-disulfide + H2O = L-methionyl-(R)-S-oxide-[protein] + [thioredoxin]-dithiol</text>
        <dbReference type="Rhea" id="RHEA:24164"/>
        <dbReference type="Rhea" id="RHEA-COMP:10698"/>
        <dbReference type="Rhea" id="RHEA-COMP:10700"/>
        <dbReference type="Rhea" id="RHEA-COMP:12313"/>
        <dbReference type="Rhea" id="RHEA-COMP:12314"/>
        <dbReference type="ChEBI" id="CHEBI:15377"/>
        <dbReference type="ChEBI" id="CHEBI:16044"/>
        <dbReference type="ChEBI" id="CHEBI:29950"/>
        <dbReference type="ChEBI" id="CHEBI:45764"/>
        <dbReference type="ChEBI" id="CHEBI:50058"/>
        <dbReference type="EC" id="1.8.4.12"/>
    </reaction>
</comment>
<evidence type="ECO:0000313" key="11">
    <source>
        <dbReference type="Proteomes" id="UP000315750"/>
    </source>
</evidence>
<dbReference type="PANTHER" id="PTHR10173:SF52">
    <property type="entry name" value="METHIONINE-R-SULFOXIDE REDUCTASE B1"/>
    <property type="match status" value="1"/>
</dbReference>
<dbReference type="NCBIfam" id="TIGR00357">
    <property type="entry name" value="peptide-methionine (R)-S-oxide reductase MsrB"/>
    <property type="match status" value="1"/>
</dbReference>
<feature type="region of interest" description="Disordered" evidence="7">
    <location>
        <begin position="208"/>
        <end position="259"/>
    </location>
</feature>
<dbReference type="RefSeq" id="WP_145251374.1">
    <property type="nucleotide sequence ID" value="NZ_CP036278.1"/>
</dbReference>
<organism evidence="10 11">
    <name type="scientific">Aeoliella mucimassa</name>
    <dbReference type="NCBI Taxonomy" id="2527972"/>
    <lineage>
        <taxon>Bacteria</taxon>
        <taxon>Pseudomonadati</taxon>
        <taxon>Planctomycetota</taxon>
        <taxon>Planctomycetia</taxon>
        <taxon>Pirellulales</taxon>
        <taxon>Lacipirellulaceae</taxon>
        <taxon>Aeoliella</taxon>
    </lineage>
</organism>
<feature type="chain" id="PRO_5022242738" description="peptide-methionine (R)-S-oxide reductase" evidence="8">
    <location>
        <begin position="21"/>
        <end position="259"/>
    </location>
</feature>
<evidence type="ECO:0000256" key="4">
    <source>
        <dbReference type="ARBA" id="ARBA00022833"/>
    </source>
</evidence>
<evidence type="ECO:0000256" key="7">
    <source>
        <dbReference type="SAM" id="MobiDB-lite"/>
    </source>
</evidence>
<reference evidence="10 11" key="1">
    <citation type="submission" date="2019-02" db="EMBL/GenBank/DDBJ databases">
        <title>Deep-cultivation of Planctomycetes and their phenomic and genomic characterization uncovers novel biology.</title>
        <authorList>
            <person name="Wiegand S."/>
            <person name="Jogler M."/>
            <person name="Boedeker C."/>
            <person name="Pinto D."/>
            <person name="Vollmers J."/>
            <person name="Rivas-Marin E."/>
            <person name="Kohn T."/>
            <person name="Peeters S.H."/>
            <person name="Heuer A."/>
            <person name="Rast P."/>
            <person name="Oberbeckmann S."/>
            <person name="Bunk B."/>
            <person name="Jeske O."/>
            <person name="Meyerdierks A."/>
            <person name="Storesund J.E."/>
            <person name="Kallscheuer N."/>
            <person name="Luecker S."/>
            <person name="Lage O.M."/>
            <person name="Pohl T."/>
            <person name="Merkel B.J."/>
            <person name="Hornburger P."/>
            <person name="Mueller R.-W."/>
            <person name="Bruemmer F."/>
            <person name="Labrenz M."/>
            <person name="Spormann A.M."/>
            <person name="Op den Camp H."/>
            <person name="Overmann J."/>
            <person name="Amann R."/>
            <person name="Jetten M.S.M."/>
            <person name="Mascher T."/>
            <person name="Medema M.H."/>
            <person name="Devos D.P."/>
            <person name="Kaster A.-K."/>
            <person name="Ovreas L."/>
            <person name="Rohde M."/>
            <person name="Galperin M.Y."/>
            <person name="Jogler C."/>
        </authorList>
    </citation>
    <scope>NUCLEOTIDE SEQUENCE [LARGE SCALE GENOMIC DNA]</scope>
    <source>
        <strain evidence="10 11">Pan181</strain>
    </source>
</reference>
<dbReference type="KEGG" id="amuc:Pan181_51000"/>
<feature type="domain" description="MsrB" evidence="9">
    <location>
        <begin position="79"/>
        <end position="202"/>
    </location>
</feature>
<dbReference type="InterPro" id="IPR002579">
    <property type="entry name" value="Met_Sox_Rdtase_MsrB_dom"/>
</dbReference>
<evidence type="ECO:0000256" key="5">
    <source>
        <dbReference type="ARBA" id="ARBA00023002"/>
    </source>
</evidence>
<comment type="cofactor">
    <cofactor evidence="1">
        <name>Zn(2+)</name>
        <dbReference type="ChEBI" id="CHEBI:29105"/>
    </cofactor>
</comment>
<evidence type="ECO:0000256" key="6">
    <source>
        <dbReference type="ARBA" id="ARBA00048488"/>
    </source>
</evidence>
<dbReference type="InterPro" id="IPR011057">
    <property type="entry name" value="Mss4-like_sf"/>
</dbReference>
<dbReference type="PANTHER" id="PTHR10173">
    <property type="entry name" value="METHIONINE SULFOXIDE REDUCTASE"/>
    <property type="match status" value="1"/>
</dbReference>
<evidence type="ECO:0000259" key="9">
    <source>
        <dbReference type="PROSITE" id="PS51790"/>
    </source>
</evidence>
<keyword evidence="4" id="KW-0862">Zinc</keyword>
<sequence precursor="true">MKSLIAASTLLFLVAITLFASNSYSDETATTDTPAAKEVANEQPATPAEATAEKADTAETDAEKTDAEAKESDKVVRTDREWRKLLTREEYRVLREKGTERPYVNKYDHHFKPGYYMCAGCGQVLFESDTKFDSGCGWPAFYAAKAEDRVVRTPDFSLGMNRVEVTCARCGSHLGHVFQDGYNVPTGERFCINSVSLKFISKRAAEAKAKREAEQQAKEAKAAAAKQQESSQAETPVDSDEPSEESPAPAAEAPQAADE</sequence>
<dbReference type="EC" id="1.8.4.12" evidence="2"/>
<gene>
    <name evidence="10" type="primary">msrB_2</name>
    <name evidence="10" type="ORF">Pan181_51000</name>
</gene>
<dbReference type="Proteomes" id="UP000315750">
    <property type="component" value="Chromosome"/>
</dbReference>